<comment type="caution">
    <text evidence="1">The sequence shown here is derived from an EMBL/GenBank/DDBJ whole genome shotgun (WGS) entry which is preliminary data.</text>
</comment>
<sequence>MYVCIFQNLFGAPIIESKECQEIIQRVYDKFKIKNDEIIINKTEQQIKDYSTQCDNMFTLGFIVGDIAICQLILKHYPNLFKITQYALTRAIKANKIHIIKFYYHNNNDNLIINLKDDQPF</sequence>
<dbReference type="RefSeq" id="XP_640170.1">
    <property type="nucleotide sequence ID" value="XM_635078.1"/>
</dbReference>
<name>Q54S69_DICDI</name>
<dbReference type="AlphaFoldDB" id="Q54S69"/>
<proteinExistence type="predicted"/>
<evidence type="ECO:0000313" key="1">
    <source>
        <dbReference type="EMBL" id="EAL66255.1"/>
    </source>
</evidence>
<evidence type="ECO:0000313" key="2">
    <source>
        <dbReference type="Proteomes" id="UP000002195"/>
    </source>
</evidence>
<gene>
    <name evidence="1" type="ORF">DDB_G0282791</name>
</gene>
<organism evidence="1 2">
    <name type="scientific">Dictyostelium discoideum</name>
    <name type="common">Social amoeba</name>
    <dbReference type="NCBI Taxonomy" id="44689"/>
    <lineage>
        <taxon>Eukaryota</taxon>
        <taxon>Amoebozoa</taxon>
        <taxon>Evosea</taxon>
        <taxon>Eumycetozoa</taxon>
        <taxon>Dictyostelia</taxon>
        <taxon>Dictyosteliales</taxon>
        <taxon>Dictyosteliaceae</taxon>
        <taxon>Dictyostelium</taxon>
    </lineage>
</organism>
<dbReference type="PANTHER" id="PTHR32457:SF62">
    <property type="entry name" value="F-BOX DOMAIN-CONTAINING PROTEIN-RELATED"/>
    <property type="match status" value="1"/>
</dbReference>
<dbReference type="GeneID" id="8623708"/>
<dbReference type="PANTHER" id="PTHR32457">
    <property type="entry name" value="F-BOX DOMAIN-CONTAINING PROTEIN-RELATED"/>
    <property type="match status" value="1"/>
</dbReference>
<dbReference type="Proteomes" id="UP000002195">
    <property type="component" value="Unassembled WGS sequence"/>
</dbReference>
<dbReference type="VEuPathDB" id="AmoebaDB:DDB_G0282791"/>
<accession>Q54S69</accession>
<reference evidence="1 2" key="1">
    <citation type="journal article" date="2005" name="Nature">
        <title>The genome of the social amoeba Dictyostelium discoideum.</title>
        <authorList>
            <consortium name="The Dictyostelium discoideum Sequencing Consortium"/>
            <person name="Eichinger L."/>
            <person name="Pachebat J.A."/>
            <person name="Glockner G."/>
            <person name="Rajandream M.A."/>
            <person name="Sucgang R."/>
            <person name="Berriman M."/>
            <person name="Song J."/>
            <person name="Olsen R."/>
            <person name="Szafranski K."/>
            <person name="Xu Q."/>
            <person name="Tunggal B."/>
            <person name="Kummerfeld S."/>
            <person name="Madera M."/>
            <person name="Konfortov B.A."/>
            <person name="Rivero F."/>
            <person name="Bankier A.T."/>
            <person name="Lehmann R."/>
            <person name="Hamlin N."/>
            <person name="Davies R."/>
            <person name="Gaudet P."/>
            <person name="Fey P."/>
            <person name="Pilcher K."/>
            <person name="Chen G."/>
            <person name="Saunders D."/>
            <person name="Sodergren E."/>
            <person name="Davis P."/>
            <person name="Kerhornou A."/>
            <person name="Nie X."/>
            <person name="Hall N."/>
            <person name="Anjard C."/>
            <person name="Hemphill L."/>
            <person name="Bason N."/>
            <person name="Farbrother P."/>
            <person name="Desany B."/>
            <person name="Just E."/>
            <person name="Morio T."/>
            <person name="Rost R."/>
            <person name="Churcher C."/>
            <person name="Cooper J."/>
            <person name="Haydock S."/>
            <person name="van Driessche N."/>
            <person name="Cronin A."/>
            <person name="Goodhead I."/>
            <person name="Muzny D."/>
            <person name="Mourier T."/>
            <person name="Pain A."/>
            <person name="Lu M."/>
            <person name="Harper D."/>
            <person name="Lindsay R."/>
            <person name="Hauser H."/>
            <person name="James K."/>
            <person name="Quiles M."/>
            <person name="Madan Babu M."/>
            <person name="Saito T."/>
            <person name="Buchrieser C."/>
            <person name="Wardroper A."/>
            <person name="Felder M."/>
            <person name="Thangavelu M."/>
            <person name="Johnson D."/>
            <person name="Knights A."/>
            <person name="Loulseged H."/>
            <person name="Mungall K."/>
            <person name="Oliver K."/>
            <person name="Price C."/>
            <person name="Quail M.A."/>
            <person name="Urushihara H."/>
            <person name="Hernandez J."/>
            <person name="Rabbinowitsch E."/>
            <person name="Steffen D."/>
            <person name="Sanders M."/>
            <person name="Ma J."/>
            <person name="Kohara Y."/>
            <person name="Sharp S."/>
            <person name="Simmonds M."/>
            <person name="Spiegler S."/>
            <person name="Tivey A."/>
            <person name="Sugano S."/>
            <person name="White B."/>
            <person name="Walker D."/>
            <person name="Woodward J."/>
            <person name="Winckler T."/>
            <person name="Tanaka Y."/>
            <person name="Shaulsky G."/>
            <person name="Schleicher M."/>
            <person name="Weinstock G."/>
            <person name="Rosenthal A."/>
            <person name="Cox E.C."/>
            <person name="Chisholm R.L."/>
            <person name="Gibbs R."/>
            <person name="Loomis W.F."/>
            <person name="Platzer M."/>
            <person name="Kay R.R."/>
            <person name="Williams J."/>
            <person name="Dear P.H."/>
            <person name="Noegel A.A."/>
            <person name="Barrell B."/>
            <person name="Kuspa A."/>
        </authorList>
    </citation>
    <scope>NUCLEOTIDE SEQUENCE [LARGE SCALE GENOMIC DNA]</scope>
    <source>
        <strain evidence="1 2">AX4</strain>
    </source>
</reference>
<dbReference type="PaxDb" id="44689-DDB0218396"/>
<dbReference type="InParanoid" id="Q54S69"/>
<dbReference type="HOGENOM" id="CLU_2042436_0_0_1"/>
<dbReference type="EMBL" id="AAFI02000047">
    <property type="protein sequence ID" value="EAL66255.1"/>
    <property type="molecule type" value="Genomic_DNA"/>
</dbReference>
<keyword evidence="2" id="KW-1185">Reference proteome</keyword>
<dbReference type="KEGG" id="ddi:DDB_G0282791"/>
<protein>
    <submittedName>
        <fullName evidence="1">Uncharacterized protein</fullName>
    </submittedName>
</protein>